<keyword evidence="2" id="KW-1185">Reference proteome</keyword>
<accession>A0AAV8XAL2</accession>
<dbReference type="AlphaFoldDB" id="A0AAV8XAL2"/>
<gene>
    <name evidence="1" type="ORF">NQ318_015213</name>
</gene>
<sequence>DAASVLALHSVREAPRLSLRRRVIETEISKSHLQRIFKQNRILPFKPKFRHTLEEGDEAKRLNFCLEMGNRVLNDVRFHKRILFSDESTFSTNIVVSSQHCRAVSYTNGIIGPYFFKENLNRNTYLEMLQHFLTDKLDELPLSYRTRMFFQQDGCPAHHAVTVRNWLNSEFNEHWIGSDGPILWPPRSPDLTKLDFYVWGRLKQIVYREPLENDEEQLKTRIQNAVKSLSIEEIRNSFNEFRARIEICAEKGGALFE</sequence>
<dbReference type="PANTHER" id="PTHR47326:SF1">
    <property type="entry name" value="HTH PSQ-TYPE DOMAIN-CONTAINING PROTEIN"/>
    <property type="match status" value="1"/>
</dbReference>
<evidence type="ECO:0000313" key="1">
    <source>
        <dbReference type="EMBL" id="KAJ8935040.1"/>
    </source>
</evidence>
<comment type="caution">
    <text evidence="1">The sequence shown here is derived from an EMBL/GenBank/DDBJ whole genome shotgun (WGS) entry which is preliminary data.</text>
</comment>
<evidence type="ECO:0000313" key="2">
    <source>
        <dbReference type="Proteomes" id="UP001162162"/>
    </source>
</evidence>
<reference evidence="1" key="1">
    <citation type="journal article" date="2023" name="Insect Mol. Biol.">
        <title>Genome sequencing provides insights into the evolution of gene families encoding plant cell wall-degrading enzymes in longhorned beetles.</title>
        <authorList>
            <person name="Shin N.R."/>
            <person name="Okamura Y."/>
            <person name="Kirsch R."/>
            <person name="Pauchet Y."/>
        </authorList>
    </citation>
    <scope>NUCLEOTIDE SEQUENCE</scope>
    <source>
        <strain evidence="1">AMC_N1</strain>
    </source>
</reference>
<dbReference type="EMBL" id="JAPWTK010000946">
    <property type="protein sequence ID" value="KAJ8935040.1"/>
    <property type="molecule type" value="Genomic_DNA"/>
</dbReference>
<dbReference type="Proteomes" id="UP001162162">
    <property type="component" value="Unassembled WGS sequence"/>
</dbReference>
<name>A0AAV8XAL2_9CUCU</name>
<proteinExistence type="predicted"/>
<feature type="non-terminal residue" evidence="1">
    <location>
        <position position="1"/>
    </location>
</feature>
<organism evidence="1 2">
    <name type="scientific">Aromia moschata</name>
    <dbReference type="NCBI Taxonomy" id="1265417"/>
    <lineage>
        <taxon>Eukaryota</taxon>
        <taxon>Metazoa</taxon>
        <taxon>Ecdysozoa</taxon>
        <taxon>Arthropoda</taxon>
        <taxon>Hexapoda</taxon>
        <taxon>Insecta</taxon>
        <taxon>Pterygota</taxon>
        <taxon>Neoptera</taxon>
        <taxon>Endopterygota</taxon>
        <taxon>Coleoptera</taxon>
        <taxon>Polyphaga</taxon>
        <taxon>Cucujiformia</taxon>
        <taxon>Chrysomeloidea</taxon>
        <taxon>Cerambycidae</taxon>
        <taxon>Cerambycinae</taxon>
        <taxon>Callichromatini</taxon>
        <taxon>Aromia</taxon>
    </lineage>
</organism>
<protein>
    <recommendedName>
        <fullName evidence="3">Transposable element Tc3 transposase</fullName>
    </recommendedName>
</protein>
<dbReference type="InterPro" id="IPR036397">
    <property type="entry name" value="RNaseH_sf"/>
</dbReference>
<dbReference type="PANTHER" id="PTHR47326">
    <property type="entry name" value="TRANSPOSABLE ELEMENT TC3 TRANSPOSASE-LIKE PROTEIN"/>
    <property type="match status" value="1"/>
</dbReference>
<evidence type="ECO:0008006" key="3">
    <source>
        <dbReference type="Google" id="ProtNLM"/>
    </source>
</evidence>
<dbReference type="GO" id="GO:0003676">
    <property type="term" value="F:nucleic acid binding"/>
    <property type="evidence" value="ECO:0007669"/>
    <property type="project" value="InterPro"/>
</dbReference>
<dbReference type="Gene3D" id="3.30.420.10">
    <property type="entry name" value="Ribonuclease H-like superfamily/Ribonuclease H"/>
    <property type="match status" value="1"/>
</dbReference>